<dbReference type="RefSeq" id="WP_344269332.1">
    <property type="nucleotide sequence ID" value="NZ_BAAAHV010000007.1"/>
</dbReference>
<gene>
    <name evidence="1" type="ORF">ACFSUT_36110</name>
</gene>
<sequence>MREWERKYAEHRAKVLALPTVPVWHHARIVPPQQGDVRISESIGPFGELTALWSGPENQLERFPRAPESRPTPARVTVHVPEMAVAARIPDLRLAYPSVQPLPDGRVLVVGARCEWRPDSPDRNAIVYGPDGEVLAEQTFGDGIDHVQATRSGEIWVGYFDEGVLGSNGWGGDGAASPVGQSGLVRFSAGLAEEWHYPGSVRAAWGDFLDCYALNVDGDTAWTCYYTDWPIVRIRDDGVTGWTNDISGATALAVRGSRVALYGGYEPLRDRLVAGVLDDGRFRVTGEYRLVLPDGQDVPRRARVFGRGAELHLVSGDDWFRLSLDDLPA</sequence>
<evidence type="ECO:0000313" key="1">
    <source>
        <dbReference type="EMBL" id="MFD2485747.1"/>
    </source>
</evidence>
<comment type="caution">
    <text evidence="1">The sequence shown here is derived from an EMBL/GenBank/DDBJ whole genome shotgun (WGS) entry which is preliminary data.</text>
</comment>
<organism evidence="1 2">
    <name type="scientific">Amycolatopsis albidoflavus</name>
    <dbReference type="NCBI Taxonomy" id="102226"/>
    <lineage>
        <taxon>Bacteria</taxon>
        <taxon>Bacillati</taxon>
        <taxon>Actinomycetota</taxon>
        <taxon>Actinomycetes</taxon>
        <taxon>Pseudonocardiales</taxon>
        <taxon>Pseudonocardiaceae</taxon>
        <taxon>Amycolatopsis</taxon>
    </lineage>
</organism>
<reference evidence="2" key="1">
    <citation type="journal article" date="2019" name="Int. J. Syst. Evol. Microbiol.">
        <title>The Global Catalogue of Microorganisms (GCM) 10K type strain sequencing project: providing services to taxonomists for standard genome sequencing and annotation.</title>
        <authorList>
            <consortium name="The Broad Institute Genomics Platform"/>
            <consortium name="The Broad Institute Genome Sequencing Center for Infectious Disease"/>
            <person name="Wu L."/>
            <person name="Ma J."/>
        </authorList>
    </citation>
    <scope>NUCLEOTIDE SEQUENCE [LARGE SCALE GENOMIC DNA]</scope>
    <source>
        <strain evidence="2">CGMCC 4.7638</strain>
    </source>
</reference>
<name>A0ABW5IAF7_9PSEU</name>
<dbReference type="EMBL" id="JBHUKQ010000017">
    <property type="protein sequence ID" value="MFD2485747.1"/>
    <property type="molecule type" value="Genomic_DNA"/>
</dbReference>
<proteinExistence type="predicted"/>
<protein>
    <submittedName>
        <fullName evidence="1">Uncharacterized protein</fullName>
    </submittedName>
</protein>
<keyword evidence="2" id="KW-1185">Reference proteome</keyword>
<dbReference type="Proteomes" id="UP001597542">
    <property type="component" value="Unassembled WGS sequence"/>
</dbReference>
<accession>A0ABW5IAF7</accession>
<evidence type="ECO:0000313" key="2">
    <source>
        <dbReference type="Proteomes" id="UP001597542"/>
    </source>
</evidence>